<keyword evidence="3" id="KW-1185">Reference proteome</keyword>
<evidence type="ECO:0000313" key="3">
    <source>
        <dbReference type="Proteomes" id="UP000005709"/>
    </source>
</evidence>
<organism evidence="2 3">
    <name type="scientific">Campylobacter gracilis RM3268</name>
    <dbReference type="NCBI Taxonomy" id="553220"/>
    <lineage>
        <taxon>Bacteria</taxon>
        <taxon>Pseudomonadati</taxon>
        <taxon>Campylobacterota</taxon>
        <taxon>Epsilonproteobacteria</taxon>
        <taxon>Campylobacterales</taxon>
        <taxon>Campylobacteraceae</taxon>
        <taxon>Campylobacter</taxon>
    </lineage>
</organism>
<dbReference type="EMBL" id="ACYG01000031">
    <property type="protein sequence ID" value="EEV16432.1"/>
    <property type="molecule type" value="Genomic_DNA"/>
</dbReference>
<evidence type="ECO:0000313" key="2">
    <source>
        <dbReference type="EMBL" id="EEV16432.1"/>
    </source>
</evidence>
<protein>
    <recommendedName>
        <fullName evidence="1">DpnD/PcfM-like C-terminal domain-containing protein</fullName>
    </recommendedName>
</protein>
<dbReference type="AlphaFoldDB" id="C8PL17"/>
<reference evidence="2 3" key="1">
    <citation type="submission" date="2009-07" db="EMBL/GenBank/DDBJ databases">
        <authorList>
            <person name="Madupu R."/>
            <person name="Sebastian Y."/>
            <person name="Durkin A.S."/>
            <person name="Torralba M."/>
            <person name="Methe B."/>
            <person name="Sutton G.G."/>
            <person name="Strausberg R.L."/>
            <person name="Nelson K.E."/>
        </authorList>
    </citation>
    <scope>NUCLEOTIDE SEQUENCE [LARGE SCALE GENOMIC DNA]</scope>
    <source>
        <strain evidence="2 3">RM3268</strain>
    </source>
</reference>
<dbReference type="Pfam" id="PF14207">
    <property type="entry name" value="DpnD-PcfM"/>
    <property type="match status" value="1"/>
</dbReference>
<comment type="caution">
    <text evidence="2">The sequence shown here is derived from an EMBL/GenBank/DDBJ whole genome shotgun (WGS) entry which is preliminary data.</text>
</comment>
<name>C8PL17_9BACT</name>
<accession>C8PL17</accession>
<evidence type="ECO:0000259" key="1">
    <source>
        <dbReference type="Pfam" id="PF14207"/>
    </source>
</evidence>
<feature type="domain" description="DpnD/PcfM-like C-terminal" evidence="1">
    <location>
        <begin position="6"/>
        <end position="47"/>
    </location>
</feature>
<gene>
    <name evidence="2" type="ORF">CAMGR0001_2807</name>
</gene>
<proteinExistence type="predicted"/>
<sequence>MMKEFEVEITETLAKKVVIKAKNKEEACKIARTAYENCEIVLSAENFVCADFKATIADEPKTEI</sequence>
<dbReference type="STRING" id="824.CGRAC_1677"/>
<dbReference type="InterPro" id="IPR025575">
    <property type="entry name" value="DpnD/PcfM_C"/>
</dbReference>
<dbReference type="Proteomes" id="UP000005709">
    <property type="component" value="Unassembled WGS sequence"/>
</dbReference>